<organism evidence="2 3">
    <name type="scientific">Streptomyces daqingensis</name>
    <dbReference type="NCBI Taxonomy" id="1472640"/>
    <lineage>
        <taxon>Bacteria</taxon>
        <taxon>Bacillati</taxon>
        <taxon>Actinomycetota</taxon>
        <taxon>Actinomycetes</taxon>
        <taxon>Kitasatosporales</taxon>
        <taxon>Streptomycetaceae</taxon>
        <taxon>Streptomyces</taxon>
    </lineage>
</organism>
<evidence type="ECO:0000313" key="2">
    <source>
        <dbReference type="EMBL" id="GGO45009.1"/>
    </source>
</evidence>
<sequence>MPAPRRLPDLRREDTAAAGRRTAGGPRRGLVLPEAGRTERPYRRGMRAGEPHYDIVLKPQTADAEGHPVHGPVLRVMSVRATGALGETGYPRYAGEGVEADIDPRTRTVEAVTVDGEELPYGWVALIAEEHDLEGENEEEGEGEARSA</sequence>
<evidence type="ECO:0000256" key="1">
    <source>
        <dbReference type="SAM" id="MobiDB-lite"/>
    </source>
</evidence>
<feature type="compositionally biased region" description="Low complexity" evidence="1">
    <location>
        <begin position="16"/>
        <end position="29"/>
    </location>
</feature>
<protein>
    <submittedName>
        <fullName evidence="2">Uncharacterized protein</fullName>
    </submittedName>
</protein>
<dbReference type="EMBL" id="BMMP01000003">
    <property type="protein sequence ID" value="GGO45009.1"/>
    <property type="molecule type" value="Genomic_DNA"/>
</dbReference>
<proteinExistence type="predicted"/>
<feature type="compositionally biased region" description="Basic and acidic residues" evidence="1">
    <location>
        <begin position="1"/>
        <end position="15"/>
    </location>
</feature>
<accession>A0ABQ2LZF0</accession>
<gene>
    <name evidence="2" type="ORF">GCM10012287_11880</name>
</gene>
<reference evidence="3" key="1">
    <citation type="journal article" date="2019" name="Int. J. Syst. Evol. Microbiol.">
        <title>The Global Catalogue of Microorganisms (GCM) 10K type strain sequencing project: providing services to taxonomists for standard genome sequencing and annotation.</title>
        <authorList>
            <consortium name="The Broad Institute Genomics Platform"/>
            <consortium name="The Broad Institute Genome Sequencing Center for Infectious Disease"/>
            <person name="Wu L."/>
            <person name="Ma J."/>
        </authorList>
    </citation>
    <scope>NUCLEOTIDE SEQUENCE [LARGE SCALE GENOMIC DNA]</scope>
    <source>
        <strain evidence="3">CGMCC 4.7178</strain>
    </source>
</reference>
<name>A0ABQ2LZF0_9ACTN</name>
<keyword evidence="3" id="KW-1185">Reference proteome</keyword>
<feature type="region of interest" description="Disordered" evidence="1">
    <location>
        <begin position="1"/>
        <end position="47"/>
    </location>
</feature>
<feature type="compositionally biased region" description="Basic and acidic residues" evidence="1">
    <location>
        <begin position="36"/>
        <end position="47"/>
    </location>
</feature>
<comment type="caution">
    <text evidence="2">The sequence shown here is derived from an EMBL/GenBank/DDBJ whole genome shotgun (WGS) entry which is preliminary data.</text>
</comment>
<dbReference type="Proteomes" id="UP000631535">
    <property type="component" value="Unassembled WGS sequence"/>
</dbReference>
<evidence type="ECO:0000313" key="3">
    <source>
        <dbReference type="Proteomes" id="UP000631535"/>
    </source>
</evidence>